<dbReference type="InterPro" id="IPR051125">
    <property type="entry name" value="ABC-4/HrtB_transporter"/>
</dbReference>
<accession>A0AAJ6L4E9</accession>
<dbReference type="PANTHER" id="PTHR43738:SF1">
    <property type="entry name" value="HEMIN TRANSPORT SYSTEM PERMEASE PROTEIN HRTB-RELATED"/>
    <property type="match status" value="1"/>
</dbReference>
<dbReference type="RefSeq" id="WP_053654228.1">
    <property type="nucleotide sequence ID" value="NZ_CP130472.1"/>
</dbReference>
<keyword evidence="2" id="KW-0813">Transport</keyword>
<dbReference type="KEGG" id="mprn:Q3V37_09535"/>
<evidence type="ECO:0000313" key="10">
    <source>
        <dbReference type="Proteomes" id="UP001235874"/>
    </source>
</evidence>
<protein>
    <submittedName>
        <fullName evidence="9">ABC transporter permease</fullName>
    </submittedName>
</protein>
<evidence type="ECO:0000256" key="3">
    <source>
        <dbReference type="ARBA" id="ARBA00022475"/>
    </source>
</evidence>
<evidence type="ECO:0000256" key="6">
    <source>
        <dbReference type="ARBA" id="ARBA00023136"/>
    </source>
</evidence>
<evidence type="ECO:0000313" key="9">
    <source>
        <dbReference type="EMBL" id="WLS47441.1"/>
    </source>
</evidence>
<feature type="transmembrane region" description="Helical" evidence="7">
    <location>
        <begin position="306"/>
        <end position="329"/>
    </location>
</feature>
<sequence>MFLAIRELNFARLRFVLMGAVIALIAVLMVMLSGLSVGLVRDGVSGLQNLPVTSFAFAKDVQKDSAFSRSVVDLSAVETWAAQPGVADATPFGNTLVNTRTDRGTEVDLALFGVLPDSFLSPSVSQGDRLGTADGIVVSPTALDAGLQMGDIVTIDRLGTRLRVVGVTEQQDTFGHVDVAYVPLAAWQAIKSGTPPEAELPQRAATEITAVAIRAEDGKSLDMAAGDTAAGTESLTLKESYGASPGYTAETTTLQLIQGFLYAISALVAGAFFAVWAIQRKPEVAVLRALGASTGWVLRDALTQAFVLLAAAVAIGVGVGLALGALITGSGIPFALSMPSISVAGVGLIVLGLIGAGAAVIRITSVDPATALGGNR</sequence>
<feature type="transmembrane region" description="Helical" evidence="7">
    <location>
        <begin position="341"/>
        <end position="361"/>
    </location>
</feature>
<evidence type="ECO:0000256" key="2">
    <source>
        <dbReference type="ARBA" id="ARBA00022448"/>
    </source>
</evidence>
<keyword evidence="3" id="KW-1003">Cell membrane</keyword>
<feature type="transmembrane region" description="Helical" evidence="7">
    <location>
        <begin position="15"/>
        <end position="40"/>
    </location>
</feature>
<feature type="domain" description="ABC3 transporter permease C-terminal" evidence="8">
    <location>
        <begin position="260"/>
        <end position="368"/>
    </location>
</feature>
<evidence type="ECO:0000256" key="5">
    <source>
        <dbReference type="ARBA" id="ARBA00022989"/>
    </source>
</evidence>
<dbReference type="Pfam" id="PF02687">
    <property type="entry name" value="FtsX"/>
    <property type="match status" value="1"/>
</dbReference>
<gene>
    <name evidence="9" type="ORF">Q3V37_09535</name>
</gene>
<dbReference type="AlphaFoldDB" id="A0AAJ6L4E9"/>
<keyword evidence="10" id="KW-1185">Reference proteome</keyword>
<dbReference type="InterPro" id="IPR003838">
    <property type="entry name" value="ABC3_permease_C"/>
</dbReference>
<keyword evidence="4 7" id="KW-0812">Transmembrane</keyword>
<comment type="subcellular location">
    <subcellularLocation>
        <location evidence="1">Cell membrane</location>
        <topology evidence="1">Multi-pass membrane protein</topology>
    </subcellularLocation>
</comment>
<evidence type="ECO:0000259" key="8">
    <source>
        <dbReference type="Pfam" id="PF02687"/>
    </source>
</evidence>
<reference evidence="9 10" key="1">
    <citation type="submission" date="2023-07" db="EMBL/GenBank/DDBJ databases">
        <title>Micromonospora profundi TRM 95458 converts glycerol to a new osmotic compound.</title>
        <authorList>
            <person name="Lu D."/>
        </authorList>
    </citation>
    <scope>NUCLEOTIDE SEQUENCE [LARGE SCALE GENOMIC DNA]</scope>
    <source>
        <strain evidence="9 10">TRM95458</strain>
    </source>
</reference>
<keyword evidence="6 7" id="KW-0472">Membrane</keyword>
<dbReference type="Proteomes" id="UP001235874">
    <property type="component" value="Chromosome"/>
</dbReference>
<evidence type="ECO:0000256" key="4">
    <source>
        <dbReference type="ARBA" id="ARBA00022692"/>
    </source>
</evidence>
<proteinExistence type="predicted"/>
<dbReference type="EMBL" id="CP130472">
    <property type="protein sequence ID" value="WLS47441.1"/>
    <property type="molecule type" value="Genomic_DNA"/>
</dbReference>
<evidence type="ECO:0000256" key="1">
    <source>
        <dbReference type="ARBA" id="ARBA00004651"/>
    </source>
</evidence>
<name>A0AAJ6L4E9_9ACTN</name>
<organism evidence="9 10">
    <name type="scientific">Micromonospora profundi</name>
    <dbReference type="NCBI Taxonomy" id="1420889"/>
    <lineage>
        <taxon>Bacteria</taxon>
        <taxon>Bacillati</taxon>
        <taxon>Actinomycetota</taxon>
        <taxon>Actinomycetes</taxon>
        <taxon>Micromonosporales</taxon>
        <taxon>Micromonosporaceae</taxon>
        <taxon>Micromonospora</taxon>
    </lineage>
</organism>
<feature type="transmembrane region" description="Helical" evidence="7">
    <location>
        <begin position="259"/>
        <end position="278"/>
    </location>
</feature>
<keyword evidence="5 7" id="KW-1133">Transmembrane helix</keyword>
<dbReference type="PANTHER" id="PTHR43738">
    <property type="entry name" value="ABC TRANSPORTER, MEMBRANE PROTEIN"/>
    <property type="match status" value="1"/>
</dbReference>
<dbReference type="GO" id="GO:0005886">
    <property type="term" value="C:plasma membrane"/>
    <property type="evidence" value="ECO:0007669"/>
    <property type="project" value="UniProtKB-SubCell"/>
</dbReference>
<evidence type="ECO:0000256" key="7">
    <source>
        <dbReference type="SAM" id="Phobius"/>
    </source>
</evidence>